<dbReference type="InterPro" id="IPR036052">
    <property type="entry name" value="TrpB-like_PALP_sf"/>
</dbReference>
<proteinExistence type="inferred from homology"/>
<dbReference type="PROSITE" id="PS51371">
    <property type="entry name" value="CBS"/>
    <property type="match status" value="1"/>
</dbReference>
<dbReference type="InterPro" id="IPR000644">
    <property type="entry name" value="CBS_dom"/>
</dbReference>
<dbReference type="AlphaFoldDB" id="A0A433QZW2"/>
<dbReference type="SUPFAM" id="SSF53686">
    <property type="entry name" value="Tryptophan synthase beta subunit-like PLP-dependent enzymes"/>
    <property type="match status" value="1"/>
</dbReference>
<dbReference type="PANTHER" id="PTHR10314">
    <property type="entry name" value="CYSTATHIONINE BETA-SYNTHASE"/>
    <property type="match status" value="1"/>
</dbReference>
<evidence type="ECO:0000313" key="6">
    <source>
        <dbReference type="EMBL" id="RUS35291.1"/>
    </source>
</evidence>
<name>A0A433QZW2_9FUNG</name>
<feature type="domain" description="CBS" evidence="5">
    <location>
        <begin position="325"/>
        <end position="382"/>
    </location>
</feature>
<sequence>LIDSQRARNTSFEDYEKSNKITSGATLIVPTTGNLGISLALLAQKKGHRVIAVVPERTTYDRIHLLKALGVEILRAPNEARREANESPYSVAEKLAKQLNNAVVIDESTSAPREPYLELAEEIFQQAKNDIDYLICGVESGATITALANELRAKIPHIKVVGVEPHGSIIGDNTVVATPHSQNWKIEDLGNNFVPTVLEKGSVDKWVKVSDKAAFSTARQLIRDEGMLCGISSGAVVSAALDIAHKLSQHTTHTPRMVVVLNDTARNYSATLLSDEWLLENDLMDDLTAKKLEYLRSERYRAVRQLLGLPPFLSFRGFASVEDLQLPAAVTISPSAPLSQAFDLMLEREYSQLPVIHSSNKKLVGCISLASVKAHLEDGSAQGSDPVSRWMFHFGKQGKGEKYEVITPDTPLATLGRYLDGATFLMYSFLPNHTAKFFEKNSFAVITDEQRRWCLGVATKYDLISFLNRRNNLIAV</sequence>
<protein>
    <submittedName>
        <fullName evidence="6">Tryptophan synthase beta subunit-like PLP-dependent enzyme</fullName>
    </submittedName>
</protein>
<dbReference type="SMART" id="SM00116">
    <property type="entry name" value="CBS"/>
    <property type="match status" value="1"/>
</dbReference>
<dbReference type="Pfam" id="PF00571">
    <property type="entry name" value="CBS"/>
    <property type="match status" value="1"/>
</dbReference>
<reference evidence="6 7" key="1">
    <citation type="journal article" date="2018" name="New Phytol.">
        <title>Phylogenomics of Endogonaceae and evolution of mycorrhizas within Mucoromycota.</title>
        <authorList>
            <person name="Chang Y."/>
            <person name="Desiro A."/>
            <person name="Na H."/>
            <person name="Sandor L."/>
            <person name="Lipzen A."/>
            <person name="Clum A."/>
            <person name="Barry K."/>
            <person name="Grigoriev I.V."/>
            <person name="Martin F.M."/>
            <person name="Stajich J.E."/>
            <person name="Smith M.E."/>
            <person name="Bonito G."/>
            <person name="Spatafora J.W."/>
        </authorList>
    </citation>
    <scope>NUCLEOTIDE SEQUENCE [LARGE SCALE GENOMIC DNA]</scope>
    <source>
        <strain evidence="6 7">AD002</strain>
    </source>
</reference>
<dbReference type="EMBL" id="RBNJ01000145">
    <property type="protein sequence ID" value="RUS35291.1"/>
    <property type="molecule type" value="Genomic_DNA"/>
</dbReference>
<dbReference type="GO" id="GO:0009069">
    <property type="term" value="P:serine family amino acid metabolic process"/>
    <property type="evidence" value="ECO:0007669"/>
    <property type="project" value="UniProtKB-ARBA"/>
</dbReference>
<dbReference type="FunFam" id="3.40.50.1100:FF:000118">
    <property type="entry name" value="Related to CYS4-cystathionine beta-synthase"/>
    <property type="match status" value="1"/>
</dbReference>
<comment type="caution">
    <text evidence="6">The sequence shown here is derived from an EMBL/GenBank/DDBJ whole genome shotgun (WGS) entry which is preliminary data.</text>
</comment>
<evidence type="ECO:0000256" key="2">
    <source>
        <dbReference type="ARBA" id="ARBA00007103"/>
    </source>
</evidence>
<evidence type="ECO:0000256" key="3">
    <source>
        <dbReference type="ARBA" id="ARBA00022898"/>
    </source>
</evidence>
<keyword evidence="7" id="KW-1185">Reference proteome</keyword>
<evidence type="ECO:0000259" key="5">
    <source>
        <dbReference type="PROSITE" id="PS51371"/>
    </source>
</evidence>
<dbReference type="GO" id="GO:0006534">
    <property type="term" value="P:cysteine metabolic process"/>
    <property type="evidence" value="ECO:0007669"/>
    <property type="project" value="UniProtKB-ARBA"/>
</dbReference>
<evidence type="ECO:0000256" key="1">
    <source>
        <dbReference type="ARBA" id="ARBA00001933"/>
    </source>
</evidence>
<dbReference type="Gene3D" id="3.40.50.1100">
    <property type="match status" value="2"/>
</dbReference>
<dbReference type="InterPro" id="IPR046342">
    <property type="entry name" value="CBS_dom_sf"/>
</dbReference>
<organism evidence="6 7">
    <name type="scientific">Jimgerdemannia flammicorona</name>
    <dbReference type="NCBI Taxonomy" id="994334"/>
    <lineage>
        <taxon>Eukaryota</taxon>
        <taxon>Fungi</taxon>
        <taxon>Fungi incertae sedis</taxon>
        <taxon>Mucoromycota</taxon>
        <taxon>Mucoromycotina</taxon>
        <taxon>Endogonomycetes</taxon>
        <taxon>Endogonales</taxon>
        <taxon>Endogonaceae</taxon>
        <taxon>Jimgerdemannia</taxon>
    </lineage>
</organism>
<evidence type="ECO:0000313" key="7">
    <source>
        <dbReference type="Proteomes" id="UP000274822"/>
    </source>
</evidence>
<dbReference type="GO" id="GO:0044272">
    <property type="term" value="P:sulfur compound biosynthetic process"/>
    <property type="evidence" value="ECO:0007669"/>
    <property type="project" value="UniProtKB-ARBA"/>
</dbReference>
<keyword evidence="3" id="KW-0663">Pyridoxal phosphate</keyword>
<feature type="non-terminal residue" evidence="6">
    <location>
        <position position="1"/>
    </location>
</feature>
<dbReference type="InterPro" id="IPR050214">
    <property type="entry name" value="Cys_Synth/Cystath_Beta-Synth"/>
</dbReference>
<dbReference type="Proteomes" id="UP000274822">
    <property type="component" value="Unassembled WGS sequence"/>
</dbReference>
<dbReference type="SUPFAM" id="SSF54631">
    <property type="entry name" value="CBS-domain pair"/>
    <property type="match status" value="1"/>
</dbReference>
<dbReference type="Gene3D" id="3.10.580.10">
    <property type="entry name" value="CBS-domain"/>
    <property type="match status" value="2"/>
</dbReference>
<dbReference type="InterPro" id="IPR001926">
    <property type="entry name" value="TrpB-like_PALP"/>
</dbReference>
<keyword evidence="4" id="KW-0129">CBS domain</keyword>
<evidence type="ECO:0000256" key="4">
    <source>
        <dbReference type="PROSITE-ProRule" id="PRU00703"/>
    </source>
</evidence>
<dbReference type="Pfam" id="PF00291">
    <property type="entry name" value="PALP"/>
    <property type="match status" value="1"/>
</dbReference>
<accession>A0A433QZW2</accession>
<comment type="similarity">
    <text evidence="2">Belongs to the cysteine synthase/cystathionine beta-synthase family.</text>
</comment>
<comment type="cofactor">
    <cofactor evidence="1">
        <name>pyridoxal 5'-phosphate</name>
        <dbReference type="ChEBI" id="CHEBI:597326"/>
    </cofactor>
</comment>
<dbReference type="CDD" id="cd01561">
    <property type="entry name" value="CBS_like"/>
    <property type="match status" value="1"/>
</dbReference>
<gene>
    <name evidence="6" type="ORF">BC938DRAFT_472850</name>
</gene>